<dbReference type="PANTHER" id="PTHR48106">
    <property type="entry name" value="QUINONE OXIDOREDUCTASE PIG3-RELATED"/>
    <property type="match status" value="1"/>
</dbReference>
<dbReference type="PANTHER" id="PTHR48106:SF13">
    <property type="entry name" value="QUINONE OXIDOREDUCTASE-RELATED"/>
    <property type="match status" value="1"/>
</dbReference>
<dbReference type="EC" id="1.6.5.5" evidence="4"/>
<dbReference type="Pfam" id="PF08240">
    <property type="entry name" value="ADH_N"/>
    <property type="match status" value="1"/>
</dbReference>
<organism evidence="4">
    <name type="scientific">uncultured organism</name>
    <dbReference type="NCBI Taxonomy" id="155900"/>
    <lineage>
        <taxon>unclassified sequences</taxon>
        <taxon>environmental samples</taxon>
    </lineage>
</organism>
<dbReference type="InterPro" id="IPR047618">
    <property type="entry name" value="QOR-like"/>
</dbReference>
<dbReference type="InterPro" id="IPR036291">
    <property type="entry name" value="NAD(P)-bd_dom_sf"/>
</dbReference>
<keyword evidence="1" id="KW-0521">NADP</keyword>
<accession>A0A5B8RBF4</accession>
<evidence type="ECO:0000313" key="4">
    <source>
        <dbReference type="EMBL" id="QEA04017.1"/>
    </source>
</evidence>
<name>A0A5B8RBF4_9ZZZZ</name>
<proteinExistence type="predicted"/>
<reference evidence="4" key="1">
    <citation type="submission" date="2019-06" db="EMBL/GenBank/DDBJ databases">
        <authorList>
            <person name="Murdoch R.W."/>
            <person name="Fathepure B."/>
        </authorList>
    </citation>
    <scope>NUCLEOTIDE SEQUENCE</scope>
</reference>
<evidence type="ECO:0000259" key="3">
    <source>
        <dbReference type="SMART" id="SM00829"/>
    </source>
</evidence>
<dbReference type="InterPro" id="IPR013149">
    <property type="entry name" value="ADH-like_C"/>
</dbReference>
<keyword evidence="2 4" id="KW-0560">Oxidoreductase</keyword>
<dbReference type="Gene3D" id="3.40.50.720">
    <property type="entry name" value="NAD(P)-binding Rossmann-like Domain"/>
    <property type="match status" value="1"/>
</dbReference>
<dbReference type="CDD" id="cd05286">
    <property type="entry name" value="QOR2"/>
    <property type="match status" value="1"/>
</dbReference>
<feature type="domain" description="Enoyl reductase (ER)" evidence="3">
    <location>
        <begin position="11"/>
        <end position="323"/>
    </location>
</feature>
<evidence type="ECO:0000256" key="2">
    <source>
        <dbReference type="ARBA" id="ARBA00023002"/>
    </source>
</evidence>
<evidence type="ECO:0000256" key="1">
    <source>
        <dbReference type="ARBA" id="ARBA00022857"/>
    </source>
</evidence>
<dbReference type="SUPFAM" id="SSF51735">
    <property type="entry name" value="NAD(P)-binding Rossmann-fold domains"/>
    <property type="match status" value="1"/>
</dbReference>
<dbReference type="NCBIfam" id="NF008024">
    <property type="entry name" value="PRK10754.1"/>
    <property type="match status" value="1"/>
</dbReference>
<dbReference type="Pfam" id="PF00107">
    <property type="entry name" value="ADH_zinc_N"/>
    <property type="match status" value="1"/>
</dbReference>
<dbReference type="InterPro" id="IPR011032">
    <property type="entry name" value="GroES-like_sf"/>
</dbReference>
<dbReference type="GO" id="GO:0035925">
    <property type="term" value="F:mRNA 3'-UTR AU-rich region binding"/>
    <property type="evidence" value="ECO:0007669"/>
    <property type="project" value="TreeGrafter"/>
</dbReference>
<dbReference type="GO" id="GO:0070402">
    <property type="term" value="F:NADPH binding"/>
    <property type="evidence" value="ECO:0007669"/>
    <property type="project" value="TreeGrafter"/>
</dbReference>
<dbReference type="SMART" id="SM00829">
    <property type="entry name" value="PKS_ER"/>
    <property type="match status" value="1"/>
</dbReference>
<dbReference type="EMBL" id="MN079078">
    <property type="protein sequence ID" value="QEA04017.1"/>
    <property type="molecule type" value="Genomic_DNA"/>
</dbReference>
<protein>
    <submittedName>
        <fullName evidence="4">Quinone oxidoreductase 1</fullName>
        <ecNumber evidence="4">1.6.5.5</ecNumber>
    </submittedName>
</protein>
<dbReference type="GO" id="GO:0003960">
    <property type="term" value="F:quinone reductase (NADPH) activity"/>
    <property type="evidence" value="ECO:0007669"/>
    <property type="project" value="UniProtKB-EC"/>
</dbReference>
<dbReference type="InterPro" id="IPR020843">
    <property type="entry name" value="ER"/>
</dbReference>
<dbReference type="AlphaFoldDB" id="A0A5B8RBF4"/>
<dbReference type="SUPFAM" id="SSF50129">
    <property type="entry name" value="GroES-like"/>
    <property type="match status" value="1"/>
</dbReference>
<dbReference type="Gene3D" id="3.90.180.10">
    <property type="entry name" value="Medium-chain alcohol dehydrogenases, catalytic domain"/>
    <property type="match status" value="1"/>
</dbReference>
<sequence length="325" mass="34289">MTHAIRVHEHGGPDVMRWETVDVPPPGPGEARVRHTAIGVNYIDVYFRTGLYTPPGLPFTPGMEAAGVVEAVGDGVTDVAVGDRVAYAAGPPGAYAEARVIAADRLVALPESISDEQAAGMMLKGLTAQYLLRRTYRVQPGDTVLVHAAAGGVGLIACQWAHHLGATVIGTVGSADKAALAQAHGCHYPVNYREEDFVERVREITGGAGVAAVYDSVGQDTFMGSLDCLRPMGTMASFGQSSGSVPPLDPGILAQKGSLFLTRPTLFTYMARREDLLASTAELFDVVARGAVRIEVNQRFALGDAAGAHRDLEARRTTGSTILLP</sequence>
<dbReference type="InterPro" id="IPR013154">
    <property type="entry name" value="ADH-like_N"/>
</dbReference>
<dbReference type="FunFam" id="3.40.50.720:FF:000053">
    <property type="entry name" value="Quinone oxidoreductase 1"/>
    <property type="match status" value="1"/>
</dbReference>
<gene>
    <name evidence="4" type="primary">qorA</name>
    <name evidence="4" type="ORF">KBTEX_00318</name>
</gene>